<dbReference type="Gene3D" id="3.40.1620.10">
    <property type="entry name" value="YefM-like domain"/>
    <property type="match status" value="1"/>
</dbReference>
<evidence type="ECO:0000256" key="1">
    <source>
        <dbReference type="ARBA" id="ARBA00009981"/>
    </source>
</evidence>
<accession>A0A1G7E6L9</accession>
<dbReference type="InterPro" id="IPR051405">
    <property type="entry name" value="phD/YefM_antitoxin"/>
</dbReference>
<organism evidence="3 4">
    <name type="scientific">Ectopseudomonas alcaliphila</name>
    <dbReference type="NCBI Taxonomy" id="101564"/>
    <lineage>
        <taxon>Bacteria</taxon>
        <taxon>Pseudomonadati</taxon>
        <taxon>Pseudomonadota</taxon>
        <taxon>Gammaproteobacteria</taxon>
        <taxon>Pseudomonadales</taxon>
        <taxon>Pseudomonadaceae</taxon>
        <taxon>Ectopseudomonas</taxon>
    </lineage>
</organism>
<evidence type="ECO:0000313" key="3">
    <source>
        <dbReference type="EMBL" id="SDE59140.1"/>
    </source>
</evidence>
<dbReference type="PANTHER" id="PTHR33713">
    <property type="entry name" value="ANTITOXIN YAFN-RELATED"/>
    <property type="match status" value="1"/>
</dbReference>
<dbReference type="PANTHER" id="PTHR33713:SF6">
    <property type="entry name" value="ANTITOXIN YEFM"/>
    <property type="match status" value="1"/>
</dbReference>
<dbReference type="EMBL" id="FNAE01000003">
    <property type="protein sequence ID" value="SDE59140.1"/>
    <property type="molecule type" value="Genomic_DNA"/>
</dbReference>
<proteinExistence type="inferred from homology"/>
<dbReference type="InterPro" id="IPR006442">
    <property type="entry name" value="Antitoxin_Phd/YefM"/>
</dbReference>
<dbReference type="Pfam" id="PF02604">
    <property type="entry name" value="PhdYeFM_antitox"/>
    <property type="match status" value="1"/>
</dbReference>
<sequence>MSYVLAYACGMTQENCSMRTLTASEARTNLYRLMDQSAESHQPILISGKRTNAVLLSAEDWDAIQETLYLLSIPGMRESIKEGMAEPVDECAKELDW</sequence>
<gene>
    <name evidence="3" type="ORF">SAMN05216575_103214</name>
</gene>
<dbReference type="NCBIfam" id="TIGR01552">
    <property type="entry name" value="phd_fam"/>
    <property type="match status" value="1"/>
</dbReference>
<dbReference type="AlphaFoldDB" id="A0A1G7E6L9"/>
<dbReference type="Proteomes" id="UP000182413">
    <property type="component" value="Unassembled WGS sequence"/>
</dbReference>
<dbReference type="InterPro" id="IPR036165">
    <property type="entry name" value="YefM-like_sf"/>
</dbReference>
<reference evidence="3 4" key="1">
    <citation type="submission" date="2016-10" db="EMBL/GenBank/DDBJ databases">
        <authorList>
            <person name="de Groot N.N."/>
        </authorList>
    </citation>
    <scope>NUCLEOTIDE SEQUENCE [LARGE SCALE GENOMIC DNA]</scope>
    <source>
        <strain evidence="3 4">JCM 10630</strain>
    </source>
</reference>
<name>A0A1G7E6L9_9GAMM</name>
<dbReference type="SUPFAM" id="SSF143120">
    <property type="entry name" value="YefM-like"/>
    <property type="match status" value="1"/>
</dbReference>
<comment type="function">
    <text evidence="2">Antitoxin component of a type II toxin-antitoxin (TA) system.</text>
</comment>
<evidence type="ECO:0000313" key="4">
    <source>
        <dbReference type="Proteomes" id="UP000182413"/>
    </source>
</evidence>
<evidence type="ECO:0000256" key="2">
    <source>
        <dbReference type="RuleBase" id="RU362080"/>
    </source>
</evidence>
<comment type="similarity">
    <text evidence="1 2">Belongs to the phD/YefM antitoxin family.</text>
</comment>
<protein>
    <recommendedName>
        <fullName evidence="2">Antitoxin</fullName>
    </recommendedName>
</protein>